<feature type="region of interest" description="Disordered" evidence="1">
    <location>
        <begin position="1"/>
        <end position="69"/>
    </location>
</feature>
<comment type="caution">
    <text evidence="3">The sequence shown here is derived from an EMBL/GenBank/DDBJ whole genome shotgun (WGS) entry which is preliminary data.</text>
</comment>
<reference evidence="3 4" key="1">
    <citation type="submission" date="2024-02" db="EMBL/GenBank/DDBJ databases">
        <authorList>
            <person name="Chen Y."/>
            <person name="Shah S."/>
            <person name="Dougan E. K."/>
            <person name="Thang M."/>
            <person name="Chan C."/>
        </authorList>
    </citation>
    <scope>NUCLEOTIDE SEQUENCE [LARGE SCALE GENOMIC DNA]</scope>
</reference>
<accession>A0ABP0R0F2</accession>
<name>A0ABP0R0F2_9DINO</name>
<keyword evidence="4" id="KW-1185">Reference proteome</keyword>
<evidence type="ECO:0000313" key="4">
    <source>
        <dbReference type="Proteomes" id="UP001642484"/>
    </source>
</evidence>
<feature type="compositionally biased region" description="Basic and acidic residues" evidence="1">
    <location>
        <begin position="373"/>
        <end position="383"/>
    </location>
</feature>
<feature type="region of interest" description="Disordered" evidence="1">
    <location>
        <begin position="373"/>
        <end position="393"/>
    </location>
</feature>
<sequence>MLLAQEARGQKRKTPPTPQPGILLPETKSNQTQKSQRQSPQRRLIKTRDDRKQNRSQAKQENQTPQRFQGQTFLEQMAVSRLVAEDYRRRMQGFLQFARAQKVSQKTLARDYKRLDEVCNSYVNHMFDQGLELAEGTKFLAATCDMFPGCGQKHTLARTRRSLQGWLKLEPQRTRPPLPWPLLAALVMQMLKQHRTHSAAAVLLSFTAYLRPGEVLHLRKADLVNPMPRQKHWSLLLHPAERQERSKVGLADESILLDSPLLPWIGPALRSLNSPGAFLLDITYYDLVQSWQAALKAIGLPKSHAVLYQLRHSGPSHDRFYKLRPLSEVKQRGRWQADSSVRRYEAHARLNQEFNDLPAAVQRKSQLAEQMLPKEEDCQHEPEKEELEELREVEVKNEDLNQDQKDQGCEEDTNLPVCDDPYMEGTSTSSCTASTFVKAEERDGDAFERSDLEAAMPKLLAFLTDLRSEGVDATSPEGLAHLATGTLVAASRRLWRLGALEPQGYGVPPKVTALGTWLLKVSKNHSVSPAAARALFFGAFYHCLLPMAATVALLQPDMEPKKSLRTAWRSRLRSSSLSSTAWSGHFILIASYLKWRESKEMREGSLFSAVAVREQTEAPEETGVSETQTSCSECHTAEDAENVATSAEGIHAQSASKTNGDAFWEALDAKVMTFCQFAQSQFNLNDLDLDGRPWTVALLKLPQLCHELFCVLCKLSVRGVELRRCFGRQCGRIVAWLAQIKPNIVIIVVL</sequence>
<proteinExistence type="predicted"/>
<evidence type="ECO:0000259" key="2">
    <source>
        <dbReference type="SMART" id="SM00847"/>
    </source>
</evidence>
<organism evidence="3 4">
    <name type="scientific">Durusdinium trenchii</name>
    <dbReference type="NCBI Taxonomy" id="1381693"/>
    <lineage>
        <taxon>Eukaryota</taxon>
        <taxon>Sar</taxon>
        <taxon>Alveolata</taxon>
        <taxon>Dinophyceae</taxon>
        <taxon>Suessiales</taxon>
        <taxon>Symbiodiniaceae</taxon>
        <taxon>Durusdinium</taxon>
    </lineage>
</organism>
<feature type="domain" description="Helicase-associated" evidence="2">
    <location>
        <begin position="489"/>
        <end position="589"/>
    </location>
</feature>
<dbReference type="SUPFAM" id="SSF56349">
    <property type="entry name" value="DNA breaking-rejoining enzymes"/>
    <property type="match status" value="1"/>
</dbReference>
<dbReference type="EMBL" id="CAXAMN010025284">
    <property type="protein sequence ID" value="CAK9094006.1"/>
    <property type="molecule type" value="Genomic_DNA"/>
</dbReference>
<dbReference type="SMART" id="SM00847">
    <property type="entry name" value="HA2"/>
    <property type="match status" value="1"/>
</dbReference>
<protein>
    <recommendedName>
        <fullName evidence="2">Helicase-associated domain-containing protein</fullName>
    </recommendedName>
</protein>
<feature type="compositionally biased region" description="Polar residues" evidence="1">
    <location>
        <begin position="55"/>
        <end position="69"/>
    </location>
</feature>
<dbReference type="InterPro" id="IPR011010">
    <property type="entry name" value="DNA_brk_join_enz"/>
</dbReference>
<gene>
    <name evidence="3" type="ORF">CCMP2556_LOCUS44854</name>
</gene>
<evidence type="ECO:0000313" key="3">
    <source>
        <dbReference type="EMBL" id="CAK9094006.1"/>
    </source>
</evidence>
<evidence type="ECO:0000256" key="1">
    <source>
        <dbReference type="SAM" id="MobiDB-lite"/>
    </source>
</evidence>
<dbReference type="Proteomes" id="UP001642484">
    <property type="component" value="Unassembled WGS sequence"/>
</dbReference>
<dbReference type="InterPro" id="IPR007502">
    <property type="entry name" value="Helicase-assoc_dom"/>
</dbReference>
<feature type="compositionally biased region" description="Polar residues" evidence="1">
    <location>
        <begin position="27"/>
        <end position="41"/>
    </location>
</feature>